<keyword evidence="2" id="KW-1185">Reference proteome</keyword>
<accession>A0AAN9ITA7</accession>
<dbReference type="Proteomes" id="UP001359559">
    <property type="component" value="Unassembled WGS sequence"/>
</dbReference>
<evidence type="ECO:0000313" key="2">
    <source>
        <dbReference type="Proteomes" id="UP001359559"/>
    </source>
</evidence>
<evidence type="ECO:0000313" key="1">
    <source>
        <dbReference type="EMBL" id="KAK7285564.1"/>
    </source>
</evidence>
<gene>
    <name evidence="1" type="ORF">RJT34_20339</name>
</gene>
<dbReference type="AlphaFoldDB" id="A0AAN9ITA7"/>
<comment type="caution">
    <text evidence="1">The sequence shown here is derived from an EMBL/GenBank/DDBJ whole genome shotgun (WGS) entry which is preliminary data.</text>
</comment>
<proteinExistence type="predicted"/>
<organism evidence="1 2">
    <name type="scientific">Clitoria ternatea</name>
    <name type="common">Butterfly pea</name>
    <dbReference type="NCBI Taxonomy" id="43366"/>
    <lineage>
        <taxon>Eukaryota</taxon>
        <taxon>Viridiplantae</taxon>
        <taxon>Streptophyta</taxon>
        <taxon>Embryophyta</taxon>
        <taxon>Tracheophyta</taxon>
        <taxon>Spermatophyta</taxon>
        <taxon>Magnoliopsida</taxon>
        <taxon>eudicotyledons</taxon>
        <taxon>Gunneridae</taxon>
        <taxon>Pentapetalae</taxon>
        <taxon>rosids</taxon>
        <taxon>fabids</taxon>
        <taxon>Fabales</taxon>
        <taxon>Fabaceae</taxon>
        <taxon>Papilionoideae</taxon>
        <taxon>50 kb inversion clade</taxon>
        <taxon>NPAAA clade</taxon>
        <taxon>indigoferoid/millettioid clade</taxon>
        <taxon>Phaseoleae</taxon>
        <taxon>Clitoria</taxon>
    </lineage>
</organism>
<protein>
    <submittedName>
        <fullName evidence="1">Uncharacterized protein</fullName>
    </submittedName>
</protein>
<sequence>MAIIAPSHDQFDFGNVASRSVKISQIFPELFGMERSDSLCKTIFMWKEKIIVNKLFSFANQSDEESQTLVLFLNKAKGGDINRNRVDVEPKPSADL</sequence>
<dbReference type="EMBL" id="JAYKXN010000005">
    <property type="protein sequence ID" value="KAK7285564.1"/>
    <property type="molecule type" value="Genomic_DNA"/>
</dbReference>
<name>A0AAN9ITA7_CLITE</name>
<reference evidence="1 2" key="1">
    <citation type="submission" date="2024-01" db="EMBL/GenBank/DDBJ databases">
        <title>The genomes of 5 underutilized Papilionoideae crops provide insights into root nodulation and disease resistance.</title>
        <authorList>
            <person name="Yuan L."/>
        </authorList>
    </citation>
    <scope>NUCLEOTIDE SEQUENCE [LARGE SCALE GENOMIC DNA]</scope>
    <source>
        <strain evidence="1">LY-2023</strain>
        <tissue evidence="1">Leaf</tissue>
    </source>
</reference>